<protein>
    <submittedName>
        <fullName evidence="2">Uncharacterized protein</fullName>
    </submittedName>
</protein>
<feature type="compositionally biased region" description="Basic and acidic residues" evidence="1">
    <location>
        <begin position="76"/>
        <end position="89"/>
    </location>
</feature>
<feature type="compositionally biased region" description="Basic and acidic residues" evidence="1">
    <location>
        <begin position="110"/>
        <end position="119"/>
    </location>
</feature>
<organism evidence="2 3">
    <name type="scientific">Zingiber officinale</name>
    <name type="common">Ginger</name>
    <name type="synonym">Amomum zingiber</name>
    <dbReference type="NCBI Taxonomy" id="94328"/>
    <lineage>
        <taxon>Eukaryota</taxon>
        <taxon>Viridiplantae</taxon>
        <taxon>Streptophyta</taxon>
        <taxon>Embryophyta</taxon>
        <taxon>Tracheophyta</taxon>
        <taxon>Spermatophyta</taxon>
        <taxon>Magnoliopsida</taxon>
        <taxon>Liliopsida</taxon>
        <taxon>Zingiberales</taxon>
        <taxon>Zingiberaceae</taxon>
        <taxon>Zingiber</taxon>
    </lineage>
</organism>
<dbReference type="Proteomes" id="UP000734854">
    <property type="component" value="Unassembled WGS sequence"/>
</dbReference>
<comment type="caution">
    <text evidence="2">The sequence shown here is derived from an EMBL/GenBank/DDBJ whole genome shotgun (WGS) entry which is preliminary data.</text>
</comment>
<feature type="compositionally biased region" description="Basic residues" evidence="1">
    <location>
        <begin position="62"/>
        <end position="75"/>
    </location>
</feature>
<dbReference type="AlphaFoldDB" id="A0A8J5F3F0"/>
<sequence length="164" mass="18223">MQMIRTKLRSHLIGRSSAKSTVRRRRRQALHTVPTTATATGRIVSRASVAPKAGRFLPADRRRTRSRLVKHRRQKPQREHDAAQTHDQEPPPPRPIDEVDADDGSQGVEAGRDEGEREGGLVGSEAGQLNDRRAVVHDGVDAHELLEHLESHACDEPSSHRLGL</sequence>
<evidence type="ECO:0000313" key="2">
    <source>
        <dbReference type="EMBL" id="KAG6480923.1"/>
    </source>
</evidence>
<keyword evidence="3" id="KW-1185">Reference proteome</keyword>
<name>A0A8J5F3F0_ZINOF</name>
<feature type="region of interest" description="Disordered" evidence="1">
    <location>
        <begin position="1"/>
        <end position="133"/>
    </location>
</feature>
<gene>
    <name evidence="2" type="ORF">ZIOFF_057514</name>
</gene>
<evidence type="ECO:0000313" key="3">
    <source>
        <dbReference type="Proteomes" id="UP000734854"/>
    </source>
</evidence>
<dbReference type="EMBL" id="JACMSC010000016">
    <property type="protein sequence ID" value="KAG6480923.1"/>
    <property type="molecule type" value="Genomic_DNA"/>
</dbReference>
<proteinExistence type="predicted"/>
<reference evidence="2 3" key="1">
    <citation type="submission" date="2020-08" db="EMBL/GenBank/DDBJ databases">
        <title>Plant Genome Project.</title>
        <authorList>
            <person name="Zhang R.-G."/>
        </authorList>
    </citation>
    <scope>NUCLEOTIDE SEQUENCE [LARGE SCALE GENOMIC DNA]</scope>
    <source>
        <tissue evidence="2">Rhizome</tissue>
    </source>
</reference>
<feature type="compositionally biased region" description="Basic residues" evidence="1">
    <location>
        <begin position="1"/>
        <end position="12"/>
    </location>
</feature>
<evidence type="ECO:0000256" key="1">
    <source>
        <dbReference type="SAM" id="MobiDB-lite"/>
    </source>
</evidence>
<accession>A0A8J5F3F0</accession>